<gene>
    <name evidence="2" type="ORF">FP507_10955</name>
</gene>
<organism evidence="2">
    <name type="scientific">Chlorobium phaeovibrioides</name>
    <dbReference type="NCBI Taxonomy" id="1094"/>
    <lineage>
        <taxon>Bacteria</taxon>
        <taxon>Pseudomonadati</taxon>
        <taxon>Chlorobiota</taxon>
        <taxon>Chlorobiia</taxon>
        <taxon>Chlorobiales</taxon>
        <taxon>Chlorobiaceae</taxon>
        <taxon>Chlorobium/Pelodictyon group</taxon>
        <taxon>Chlorobium</taxon>
    </lineage>
</organism>
<keyword evidence="1" id="KW-0812">Transmembrane</keyword>
<dbReference type="RefSeq" id="WP_151418976.1">
    <property type="nucleotide sequence ID" value="NZ_CM018434.1"/>
</dbReference>
<dbReference type="EMBL" id="VMRG01000004">
    <property type="protein sequence ID" value="KAA6230379.1"/>
    <property type="molecule type" value="Genomic_DNA"/>
</dbReference>
<proteinExistence type="predicted"/>
<keyword evidence="2" id="KW-0614">Plasmid</keyword>
<protein>
    <submittedName>
        <fullName evidence="2">Uncharacterized protein</fullName>
    </submittedName>
</protein>
<evidence type="ECO:0000256" key="1">
    <source>
        <dbReference type="SAM" id="Phobius"/>
    </source>
</evidence>
<accession>A0A5M8I808</accession>
<geneLocation type="plasmid" evidence="2">
    <name>pl2</name>
</geneLocation>
<comment type="caution">
    <text evidence="2">The sequence shown here is derived from an EMBL/GenBank/DDBJ whole genome shotgun (WGS) entry which is preliminary data.</text>
</comment>
<dbReference type="Proteomes" id="UP000327458">
    <property type="component" value="Plasmid pl2"/>
</dbReference>
<reference evidence="2" key="1">
    <citation type="submission" date="2019-07" db="EMBL/GenBank/DDBJ databases">
        <title>Draft genome Sequence of Chlorobium phaeovibrioides sp. strain PhvTcv-s14, from the Phylum Chlorobi.</title>
        <authorList>
            <person name="Babenko V."/>
            <person name="Boldyreva D."/>
            <person name="Kanygina A."/>
            <person name="Selezneva O."/>
            <person name="Akopiyan T."/>
            <person name="Lunina O."/>
        </authorList>
    </citation>
    <scope>NUCLEOTIDE SEQUENCE [LARGE SCALE GENOMIC DNA]</scope>
    <source>
        <strain evidence="2">GrTcv12</strain>
        <plasmid evidence="2">pl2</plasmid>
    </source>
</reference>
<keyword evidence="1" id="KW-1133">Transmembrane helix</keyword>
<name>A0A5M8I808_CHLPH</name>
<sequence length="535" mass="60972">MVYINPIEILELNDIEVQDIDSSLVKKAKRRLFADIDLSDYGHYEYHGQSLTKSDCERAIEELEDKEKVEFYSHLASNLELNSFLANGNSGLLNNLKQESIYKLTTFVNFISPFFASKIDIVLLKSFQNNDFPLFSSALRAENLISKENLNRAYKSLSNEIQHRIGETDKLTKEIKEEISDYTDEDIEDVIEIIEKRFPTEYLNKLPVFFQSQINKIAASINRLQLSIWNEFNTTYAPVKLLEHLLKLNIESVSKPTFEKNYSIVKKEHEERIEQEKNAPLLKEWARILISIQEKVKEVENETLKAVEALRFVKSVFDLKTLNDLPQFANEIRTLIGYSIRSMSIASWNKQNDIKNSLALIDYALKINVNQSAKEKFIQDQTELQELQKKYEGALVCHFCGTNPPDKGCEINTTIYKETSRSWSPRSSVQYTYSEITIPRCKSCREVHLNGSDNYNIAFYGLLILGVIIGAVLEGVNFIIGGIIGAVAGRIVGKIIEGNPVKKAGIKDSSDSTLATHPLLIERIKSGWTFSKPTA</sequence>
<keyword evidence="1" id="KW-0472">Membrane</keyword>
<feature type="transmembrane region" description="Helical" evidence="1">
    <location>
        <begin position="457"/>
        <end position="487"/>
    </location>
</feature>
<evidence type="ECO:0000313" key="2">
    <source>
        <dbReference type="EMBL" id="KAA6230379.1"/>
    </source>
</evidence>
<dbReference type="AlphaFoldDB" id="A0A5M8I808"/>